<sequence length="95" mass="10751">MNVERRGCSEVRSPNNALLSDPGDWETDGRHGFPIVAENLGGLRQAFGTDADHQKPEHQHWQHRHNGKPYARAARNRLFLCVQSDEHRDGVTAVQ</sequence>
<accession>A0A8T1ETL7</accession>
<evidence type="ECO:0000256" key="1">
    <source>
        <dbReference type="SAM" id="MobiDB-lite"/>
    </source>
</evidence>
<name>A0A8T1ETL7_9STRA</name>
<feature type="region of interest" description="Disordered" evidence="1">
    <location>
        <begin position="48"/>
        <end position="69"/>
    </location>
</feature>
<evidence type="ECO:0000313" key="3">
    <source>
        <dbReference type="Proteomes" id="UP000736787"/>
    </source>
</evidence>
<evidence type="ECO:0000313" key="2">
    <source>
        <dbReference type="EMBL" id="KAG2955002.1"/>
    </source>
</evidence>
<gene>
    <name evidence="2" type="ORF">PC117_g806</name>
</gene>
<feature type="region of interest" description="Disordered" evidence="1">
    <location>
        <begin position="1"/>
        <end position="30"/>
    </location>
</feature>
<protein>
    <submittedName>
        <fullName evidence="2">Uncharacterized protein</fullName>
    </submittedName>
</protein>
<feature type="compositionally biased region" description="Basic and acidic residues" evidence="1">
    <location>
        <begin position="50"/>
        <end position="60"/>
    </location>
</feature>
<organism evidence="2 3">
    <name type="scientific">Phytophthora cactorum</name>
    <dbReference type="NCBI Taxonomy" id="29920"/>
    <lineage>
        <taxon>Eukaryota</taxon>
        <taxon>Sar</taxon>
        <taxon>Stramenopiles</taxon>
        <taxon>Oomycota</taxon>
        <taxon>Peronosporomycetes</taxon>
        <taxon>Peronosporales</taxon>
        <taxon>Peronosporaceae</taxon>
        <taxon>Phytophthora</taxon>
    </lineage>
</organism>
<reference evidence="2" key="1">
    <citation type="submission" date="2018-10" db="EMBL/GenBank/DDBJ databases">
        <title>Effector identification in a new, highly contiguous assembly of the strawberry crown rot pathogen Phytophthora cactorum.</title>
        <authorList>
            <person name="Armitage A.D."/>
            <person name="Nellist C.F."/>
            <person name="Bates H."/>
            <person name="Vickerstaff R.J."/>
            <person name="Harrison R.J."/>
        </authorList>
    </citation>
    <scope>NUCLEOTIDE SEQUENCE</scope>
    <source>
        <strain evidence="2">4040</strain>
    </source>
</reference>
<dbReference type="EMBL" id="RCMK01000008">
    <property type="protein sequence ID" value="KAG2955002.1"/>
    <property type="molecule type" value="Genomic_DNA"/>
</dbReference>
<dbReference type="Proteomes" id="UP000736787">
    <property type="component" value="Unassembled WGS sequence"/>
</dbReference>
<proteinExistence type="predicted"/>
<comment type="caution">
    <text evidence="2">The sequence shown here is derived from an EMBL/GenBank/DDBJ whole genome shotgun (WGS) entry which is preliminary data.</text>
</comment>
<dbReference type="AlphaFoldDB" id="A0A8T1ETL7"/>